<dbReference type="EMBL" id="KZ613787">
    <property type="protein sequence ID" value="PMD60983.1"/>
    <property type="molecule type" value="Genomic_DNA"/>
</dbReference>
<evidence type="ECO:0000313" key="3">
    <source>
        <dbReference type="EMBL" id="PMD60983.1"/>
    </source>
</evidence>
<keyword evidence="2" id="KW-0812">Transmembrane</keyword>
<feature type="transmembrane region" description="Helical" evidence="2">
    <location>
        <begin position="161"/>
        <end position="183"/>
    </location>
</feature>
<accession>A0A2J6TDB4</accession>
<dbReference type="RefSeq" id="XP_024737887.1">
    <property type="nucleotide sequence ID" value="XM_024882993.1"/>
</dbReference>
<organism evidence="3 4">
    <name type="scientific">Hyaloscypha bicolor E</name>
    <dbReference type="NCBI Taxonomy" id="1095630"/>
    <lineage>
        <taxon>Eukaryota</taxon>
        <taxon>Fungi</taxon>
        <taxon>Dikarya</taxon>
        <taxon>Ascomycota</taxon>
        <taxon>Pezizomycotina</taxon>
        <taxon>Leotiomycetes</taxon>
        <taxon>Helotiales</taxon>
        <taxon>Hyaloscyphaceae</taxon>
        <taxon>Hyaloscypha</taxon>
        <taxon>Hyaloscypha bicolor</taxon>
    </lineage>
</organism>
<feature type="transmembrane region" description="Helical" evidence="2">
    <location>
        <begin position="129"/>
        <end position="149"/>
    </location>
</feature>
<reference evidence="3 4" key="1">
    <citation type="submission" date="2016-04" db="EMBL/GenBank/DDBJ databases">
        <title>A degradative enzymes factory behind the ericoid mycorrhizal symbiosis.</title>
        <authorList>
            <consortium name="DOE Joint Genome Institute"/>
            <person name="Martino E."/>
            <person name="Morin E."/>
            <person name="Grelet G."/>
            <person name="Kuo A."/>
            <person name="Kohler A."/>
            <person name="Daghino S."/>
            <person name="Barry K."/>
            <person name="Choi C."/>
            <person name="Cichocki N."/>
            <person name="Clum A."/>
            <person name="Copeland A."/>
            <person name="Hainaut M."/>
            <person name="Haridas S."/>
            <person name="Labutti K."/>
            <person name="Lindquist E."/>
            <person name="Lipzen A."/>
            <person name="Khouja H.-R."/>
            <person name="Murat C."/>
            <person name="Ohm R."/>
            <person name="Olson A."/>
            <person name="Spatafora J."/>
            <person name="Veneault-Fourrey C."/>
            <person name="Henrissat B."/>
            <person name="Grigoriev I."/>
            <person name="Martin F."/>
            <person name="Perotto S."/>
        </authorList>
    </citation>
    <scope>NUCLEOTIDE SEQUENCE [LARGE SCALE GENOMIC DNA]</scope>
    <source>
        <strain evidence="3 4">E</strain>
    </source>
</reference>
<feature type="transmembrane region" description="Helical" evidence="2">
    <location>
        <begin position="104"/>
        <end position="123"/>
    </location>
</feature>
<sequence length="282" mass="32659">MLGNGVKQREHTEQEVPGAEDIEQGVAPDALRKNGRAEFIEVEVAAEELVVSQSQLTRDKNKLQGQTPIVEEDIAMTTDIFLPIPVPTDYPEIKFRPLILNYKVLIGILAFNILCALVNKHWVVDWISFIYFFSPTFPVFVGGIFVITNTGKRVYFSITPAMFYLVFAYLVIYDISVPLAWPWRDRRLVRYHDSIADYASLFYASHLLYDPDSKCHFGLGVATLNVRAGEAQHVFFVVYDKSYWKEMAIRTKLSKKAERRQEIEERRRKRRQNGNRFQEDVV</sequence>
<gene>
    <name evidence="3" type="ORF">K444DRAFT_629000</name>
</gene>
<evidence type="ECO:0000313" key="4">
    <source>
        <dbReference type="Proteomes" id="UP000235371"/>
    </source>
</evidence>
<dbReference type="AlphaFoldDB" id="A0A2J6TDB4"/>
<protein>
    <submittedName>
        <fullName evidence="3">Uncharacterized protein</fullName>
    </submittedName>
</protein>
<name>A0A2J6TDB4_9HELO</name>
<dbReference type="Proteomes" id="UP000235371">
    <property type="component" value="Unassembled WGS sequence"/>
</dbReference>
<dbReference type="OrthoDB" id="3057599at2759"/>
<proteinExistence type="predicted"/>
<keyword evidence="2" id="KW-0472">Membrane</keyword>
<keyword evidence="4" id="KW-1185">Reference proteome</keyword>
<evidence type="ECO:0000256" key="1">
    <source>
        <dbReference type="SAM" id="MobiDB-lite"/>
    </source>
</evidence>
<dbReference type="STRING" id="1095630.A0A2J6TDB4"/>
<keyword evidence="2" id="KW-1133">Transmembrane helix</keyword>
<dbReference type="InParanoid" id="A0A2J6TDB4"/>
<feature type="region of interest" description="Disordered" evidence="1">
    <location>
        <begin position="1"/>
        <end position="25"/>
    </location>
</feature>
<evidence type="ECO:0000256" key="2">
    <source>
        <dbReference type="SAM" id="Phobius"/>
    </source>
</evidence>
<dbReference type="GeneID" id="36591070"/>
<feature type="region of interest" description="Disordered" evidence="1">
    <location>
        <begin position="260"/>
        <end position="282"/>
    </location>
</feature>